<dbReference type="PANTHER" id="PTHR34809">
    <property type="entry name" value="MALTOSE EXCESS PROTEIN 1, CHLOROPLASTIC-RELATED"/>
    <property type="match status" value="1"/>
</dbReference>
<dbReference type="EMBL" id="JACMSC010000005">
    <property type="protein sequence ID" value="KAG6521585.1"/>
    <property type="molecule type" value="Genomic_DNA"/>
</dbReference>
<feature type="transmembrane region" description="Helical" evidence="1">
    <location>
        <begin position="157"/>
        <end position="180"/>
    </location>
</feature>
<name>A0A8J5H6D9_ZINOF</name>
<accession>A0A8J5H6D9</accession>
<dbReference type="Proteomes" id="UP000734854">
    <property type="component" value="Unassembled WGS sequence"/>
</dbReference>
<sequence>MAMAITPPPALRLRQSASHGPFRLFPPRPSRSLVARAHGSIPMPLCRRLITLNQYLPASAIPRLRSSPLSATSADDVHPVDKGSNYQEWDSLTSRFAGAANIPFLLLQLPQIILNARNLLSGNNAALFAVPWLGMLTGLLGNLSLVSYFVEKKETEAVIVQTLGVVSTYVVIAQLTMAQAMPLPQFAVTTIVVALGLVVNFLNYFGWVDGAIWNLWEDFITIGGLAVLPQVMWSTFVPFVPSSILPGVISFTLAAATVILARIGKLSEKATKLVGSLSGWTATLLFMWMPVAQTWTNYLNPDNIRGLSSFTMLLSMMGNGLMIPRALFIRDLMWFTGSIWASFLQGWGNLFCMYSLNTISREFFFGTTIGLLLWTGMSLWRDSVAYGYNNPLRSIKELVFGS</sequence>
<evidence type="ECO:0000313" key="3">
    <source>
        <dbReference type="Proteomes" id="UP000734854"/>
    </source>
</evidence>
<protein>
    <recommendedName>
        <fullName evidence="4">Maltose excess protein 1-like, chloroplastic</fullName>
    </recommendedName>
</protein>
<feature type="transmembrane region" description="Helical" evidence="1">
    <location>
        <begin position="186"/>
        <end position="207"/>
    </location>
</feature>
<feature type="transmembrane region" description="Helical" evidence="1">
    <location>
        <begin position="126"/>
        <end position="150"/>
    </location>
</feature>
<evidence type="ECO:0000313" key="2">
    <source>
        <dbReference type="EMBL" id="KAG6521585.1"/>
    </source>
</evidence>
<dbReference type="AlphaFoldDB" id="A0A8J5H6D9"/>
<keyword evidence="3" id="KW-1185">Reference proteome</keyword>
<feature type="transmembrane region" description="Helical" evidence="1">
    <location>
        <begin position="243"/>
        <end position="261"/>
    </location>
</feature>
<feature type="transmembrane region" description="Helical" evidence="1">
    <location>
        <begin position="363"/>
        <end position="380"/>
    </location>
</feature>
<gene>
    <name evidence="2" type="ORF">ZIOFF_018709</name>
</gene>
<keyword evidence="1" id="KW-0472">Membrane</keyword>
<organism evidence="2 3">
    <name type="scientific">Zingiber officinale</name>
    <name type="common">Ginger</name>
    <name type="synonym">Amomum zingiber</name>
    <dbReference type="NCBI Taxonomy" id="94328"/>
    <lineage>
        <taxon>Eukaryota</taxon>
        <taxon>Viridiplantae</taxon>
        <taxon>Streptophyta</taxon>
        <taxon>Embryophyta</taxon>
        <taxon>Tracheophyta</taxon>
        <taxon>Spermatophyta</taxon>
        <taxon>Magnoliopsida</taxon>
        <taxon>Liliopsida</taxon>
        <taxon>Zingiberales</taxon>
        <taxon>Zingiberaceae</taxon>
        <taxon>Zingiber</taxon>
    </lineage>
</organism>
<feature type="transmembrane region" description="Helical" evidence="1">
    <location>
        <begin position="304"/>
        <end position="322"/>
    </location>
</feature>
<feature type="transmembrane region" description="Helical" evidence="1">
    <location>
        <begin position="273"/>
        <end position="292"/>
    </location>
</feature>
<dbReference type="GO" id="GO:0005363">
    <property type="term" value="F:maltose transmembrane transporter activity"/>
    <property type="evidence" value="ECO:0007669"/>
    <property type="project" value="TreeGrafter"/>
</dbReference>
<reference evidence="2 3" key="1">
    <citation type="submission" date="2020-08" db="EMBL/GenBank/DDBJ databases">
        <title>Plant Genome Project.</title>
        <authorList>
            <person name="Zhang R.-G."/>
        </authorList>
    </citation>
    <scope>NUCLEOTIDE SEQUENCE [LARGE SCALE GENOMIC DNA]</scope>
    <source>
        <tissue evidence="2">Rhizome</tissue>
    </source>
</reference>
<evidence type="ECO:0000256" key="1">
    <source>
        <dbReference type="SAM" id="Phobius"/>
    </source>
</evidence>
<dbReference type="PANTHER" id="PTHR34809:SF1">
    <property type="entry name" value="MALTOSE EXCESS PROTEIN 1, CHLOROPLASTIC-RELATED"/>
    <property type="match status" value="1"/>
</dbReference>
<keyword evidence="1" id="KW-1133">Transmembrane helix</keyword>
<dbReference type="GO" id="GO:0009941">
    <property type="term" value="C:chloroplast envelope"/>
    <property type="evidence" value="ECO:0007669"/>
    <property type="project" value="TreeGrafter"/>
</dbReference>
<proteinExistence type="predicted"/>
<evidence type="ECO:0008006" key="4">
    <source>
        <dbReference type="Google" id="ProtNLM"/>
    </source>
</evidence>
<comment type="caution">
    <text evidence="2">The sequence shown here is derived from an EMBL/GenBank/DDBJ whole genome shotgun (WGS) entry which is preliminary data.</text>
</comment>
<dbReference type="InterPro" id="IPR034628">
    <property type="entry name" value="MEX1/MEX1-like"/>
</dbReference>
<keyword evidence="1" id="KW-0812">Transmembrane</keyword>
<feature type="transmembrane region" description="Helical" evidence="1">
    <location>
        <begin position="219"/>
        <end position="237"/>
    </location>
</feature>